<dbReference type="OrthoDB" id="4392084at2"/>
<dbReference type="Proteomes" id="UP000254978">
    <property type="component" value="Unassembled WGS sequence"/>
</dbReference>
<reference evidence="2 3" key="1">
    <citation type="submission" date="2018-06" db="EMBL/GenBank/DDBJ databases">
        <authorList>
            <consortium name="Pathogen Informatics"/>
            <person name="Doyle S."/>
        </authorList>
    </citation>
    <scope>NUCLEOTIDE SEQUENCE [LARGE SCALE GENOMIC DNA]</scope>
    <source>
        <strain evidence="2 3">NCTC10821</strain>
    </source>
</reference>
<evidence type="ECO:0000313" key="2">
    <source>
        <dbReference type="EMBL" id="STZ58732.1"/>
    </source>
</evidence>
<dbReference type="PANTHER" id="PTHR32487">
    <property type="entry name" value="3-OXO-DELTA(4,5)-STEROID 5-BETA-REDUCTASE"/>
    <property type="match status" value="1"/>
</dbReference>
<sequence>MNVSDRSDALVVGATGISGQAICRRLVAAGRRTYGLSRRTELPVADAIPVTADLLDEGQLREALADIRPEAVFVTAWMRQSDEAANIAVNSALLRNVLVALEAGGSVEHVALMTGLKHYLGSFEDYGNGVQAETPFHESEPRLPSPNFYYAQEDELFAAAQRMGFTWSVHRSHTVCGFAVGNAMNMVLTLSVYATICRETGRPFIFPGSETQWNGLTDVTDATLLADQMIWAAASPHGHNQAFNTANGDVFRWRWLWPQLAALFDVTPVGFDTAPRPLEDQMHDAASVWKDIAARHGLVEHDVDRLASWWHTDADLGRDIECLTDTTKARSAGFDGFRATPQSLADTVAQYRAARLIP</sequence>
<evidence type="ECO:0000313" key="3">
    <source>
        <dbReference type="Proteomes" id="UP000254978"/>
    </source>
</evidence>
<keyword evidence="3" id="KW-1185">Reference proteome</keyword>
<dbReference type="EMBL" id="UGQT01000001">
    <property type="protein sequence ID" value="STZ58732.1"/>
    <property type="molecule type" value="Genomic_DNA"/>
</dbReference>
<dbReference type="Gene3D" id="3.40.50.720">
    <property type="entry name" value="NAD(P)-binding Rossmann-like Domain"/>
    <property type="match status" value="1"/>
</dbReference>
<gene>
    <name evidence="2" type="ORF">NCTC10821_02247</name>
</gene>
<accession>A0A378TD32</accession>
<dbReference type="InterPro" id="IPR055222">
    <property type="entry name" value="PRISE-like_Rossmann-fold"/>
</dbReference>
<proteinExistence type="predicted"/>
<protein>
    <submittedName>
        <fullName evidence="2">NAD dependent epimerase/dehydratase family</fullName>
    </submittedName>
</protein>
<dbReference type="Pfam" id="PF22917">
    <property type="entry name" value="PRISE"/>
    <property type="match status" value="1"/>
</dbReference>
<dbReference type="RefSeq" id="WP_115278459.1">
    <property type="nucleotide sequence ID" value="NZ_AP022600.1"/>
</dbReference>
<dbReference type="CDD" id="cd08948">
    <property type="entry name" value="5beta-POR_like_SDR_a"/>
    <property type="match status" value="1"/>
</dbReference>
<dbReference type="InterPro" id="IPR036291">
    <property type="entry name" value="NAD(P)-bd_dom_sf"/>
</dbReference>
<dbReference type="PANTHER" id="PTHR32487:SF0">
    <property type="entry name" value="3-OXO-DELTA(4,5)-STEROID 5-BETA-REDUCTASE"/>
    <property type="match status" value="1"/>
</dbReference>
<dbReference type="AlphaFoldDB" id="A0A378TD32"/>
<organism evidence="2 3">
    <name type="scientific">Mycolicibacterium tokaiense</name>
    <dbReference type="NCBI Taxonomy" id="39695"/>
    <lineage>
        <taxon>Bacteria</taxon>
        <taxon>Bacillati</taxon>
        <taxon>Actinomycetota</taxon>
        <taxon>Actinomycetes</taxon>
        <taxon>Mycobacteriales</taxon>
        <taxon>Mycobacteriaceae</taxon>
        <taxon>Mycolicibacterium</taxon>
    </lineage>
</organism>
<dbReference type="SUPFAM" id="SSF51735">
    <property type="entry name" value="NAD(P)-binding Rossmann-fold domains"/>
    <property type="match status" value="1"/>
</dbReference>
<name>A0A378TD32_9MYCO</name>
<feature type="domain" description="PRISE-like Rossmann-fold" evidence="1">
    <location>
        <begin position="58"/>
        <end position="358"/>
    </location>
</feature>
<evidence type="ECO:0000259" key="1">
    <source>
        <dbReference type="Pfam" id="PF22917"/>
    </source>
</evidence>